<evidence type="ECO:0000313" key="2">
    <source>
        <dbReference type="Proteomes" id="UP000789396"/>
    </source>
</evidence>
<organism evidence="1 2">
    <name type="scientific">Racocetra fulgida</name>
    <dbReference type="NCBI Taxonomy" id="60492"/>
    <lineage>
        <taxon>Eukaryota</taxon>
        <taxon>Fungi</taxon>
        <taxon>Fungi incertae sedis</taxon>
        <taxon>Mucoromycota</taxon>
        <taxon>Glomeromycotina</taxon>
        <taxon>Glomeromycetes</taxon>
        <taxon>Diversisporales</taxon>
        <taxon>Gigasporaceae</taxon>
        <taxon>Racocetra</taxon>
    </lineage>
</organism>
<keyword evidence="2" id="KW-1185">Reference proteome</keyword>
<protein>
    <submittedName>
        <fullName evidence="1">16626_t:CDS:1</fullName>
    </submittedName>
</protein>
<dbReference type="AlphaFoldDB" id="A0A9N9NMX4"/>
<dbReference type="OrthoDB" id="2441978at2759"/>
<evidence type="ECO:0000313" key="1">
    <source>
        <dbReference type="EMBL" id="CAG8746179.1"/>
    </source>
</evidence>
<feature type="non-terminal residue" evidence="1">
    <location>
        <position position="249"/>
    </location>
</feature>
<sequence>MWSGILIFGLQLESVIRARNAKNRELKSIENCGNSTILKRAKNFGNQALELLKSASQNYYSKEDCIKGYRQIAAVNSTIPYKGAISNERILLNKQMEANIKITQVKLNYLEVEKVSMDTGFEFGQEMIDIARIGAQRSIKDLLNYIISYLEQNNILKCTDPVVHLRILGNGRNVDHKIKHTMLIIAELKARGLYNDKSRKIIVDKIKRINVTFQFWENHESYNWNYTLLMGKNKLKVLQSFNFGVLFRP</sequence>
<dbReference type="EMBL" id="CAJVPZ010034181">
    <property type="protein sequence ID" value="CAG8746179.1"/>
    <property type="molecule type" value="Genomic_DNA"/>
</dbReference>
<reference evidence="1" key="1">
    <citation type="submission" date="2021-06" db="EMBL/GenBank/DDBJ databases">
        <authorList>
            <person name="Kallberg Y."/>
            <person name="Tangrot J."/>
            <person name="Rosling A."/>
        </authorList>
    </citation>
    <scope>NUCLEOTIDE SEQUENCE</scope>
    <source>
        <strain evidence="1">IN212</strain>
    </source>
</reference>
<accession>A0A9N9NMX4</accession>
<comment type="caution">
    <text evidence="1">The sequence shown here is derived from an EMBL/GenBank/DDBJ whole genome shotgun (WGS) entry which is preliminary data.</text>
</comment>
<dbReference type="Proteomes" id="UP000789396">
    <property type="component" value="Unassembled WGS sequence"/>
</dbReference>
<proteinExistence type="predicted"/>
<name>A0A9N9NMX4_9GLOM</name>
<gene>
    <name evidence="1" type="ORF">RFULGI_LOCUS13249</name>
</gene>